<gene>
    <name evidence="3" type="ORF">AB852_26480</name>
</gene>
<evidence type="ECO:0000256" key="2">
    <source>
        <dbReference type="SAM" id="Phobius"/>
    </source>
</evidence>
<dbReference type="Proteomes" id="UP000186455">
    <property type="component" value="Unassembled WGS sequence"/>
</dbReference>
<dbReference type="STRING" id="1048205.AB852_26480"/>
<keyword evidence="2" id="KW-0812">Transmembrane</keyword>
<feature type="transmembrane region" description="Helical" evidence="2">
    <location>
        <begin position="35"/>
        <end position="60"/>
    </location>
</feature>
<sequence length="93" mass="9490">MLRHEFQPGKLIAGAALSVAGVLYAVDVAGNGDLPWWTLVPIVLGGLGVAAVVGMSTVLWRHARVARASSSLGPSARGAHGARGARGDVPPRD</sequence>
<dbReference type="RefSeq" id="WP_073792813.1">
    <property type="nucleotide sequence ID" value="NZ_CP109583.1"/>
</dbReference>
<accession>A0A1Q4V1Q9</accession>
<comment type="caution">
    <text evidence="3">The sequence shown here is derived from an EMBL/GenBank/DDBJ whole genome shotgun (WGS) entry which is preliminary data.</text>
</comment>
<evidence type="ECO:0000313" key="3">
    <source>
        <dbReference type="EMBL" id="OKH91815.1"/>
    </source>
</evidence>
<keyword evidence="4" id="KW-1185">Reference proteome</keyword>
<organism evidence="3 4">
    <name type="scientific">Streptomyces uncialis</name>
    <dbReference type="NCBI Taxonomy" id="1048205"/>
    <lineage>
        <taxon>Bacteria</taxon>
        <taxon>Bacillati</taxon>
        <taxon>Actinomycetota</taxon>
        <taxon>Actinomycetes</taxon>
        <taxon>Kitasatosporales</taxon>
        <taxon>Streptomycetaceae</taxon>
        <taxon>Streptomyces</taxon>
    </lineage>
</organism>
<reference evidence="3 4" key="1">
    <citation type="submission" date="2015-06" db="EMBL/GenBank/DDBJ databases">
        <title>Cloning and characterization of the uncialamcin biosynthetic gene cluster.</title>
        <authorList>
            <person name="Yan X."/>
            <person name="Huang T."/>
            <person name="Ge H."/>
            <person name="Shen B."/>
        </authorList>
    </citation>
    <scope>NUCLEOTIDE SEQUENCE [LARGE SCALE GENOMIC DNA]</scope>
    <source>
        <strain evidence="3 4">DCA2648</strain>
    </source>
</reference>
<feature type="region of interest" description="Disordered" evidence="1">
    <location>
        <begin position="67"/>
        <end position="93"/>
    </location>
</feature>
<dbReference type="EMBL" id="LFBV01000008">
    <property type="protein sequence ID" value="OKH91815.1"/>
    <property type="molecule type" value="Genomic_DNA"/>
</dbReference>
<dbReference type="GeneID" id="96794546"/>
<protein>
    <submittedName>
        <fullName evidence="3">Uncharacterized protein</fullName>
    </submittedName>
</protein>
<name>A0A1Q4V1Q9_9ACTN</name>
<proteinExistence type="predicted"/>
<keyword evidence="2" id="KW-0472">Membrane</keyword>
<keyword evidence="2" id="KW-1133">Transmembrane helix</keyword>
<evidence type="ECO:0000313" key="4">
    <source>
        <dbReference type="Proteomes" id="UP000186455"/>
    </source>
</evidence>
<evidence type="ECO:0000256" key="1">
    <source>
        <dbReference type="SAM" id="MobiDB-lite"/>
    </source>
</evidence>
<dbReference type="AlphaFoldDB" id="A0A1Q4V1Q9"/>